<dbReference type="EMBL" id="CP023154">
    <property type="protein sequence ID" value="QEK78620.1"/>
    <property type="molecule type" value="Genomic_DNA"/>
</dbReference>
<dbReference type="Proteomes" id="UP000324354">
    <property type="component" value="Chromosome"/>
</dbReference>
<dbReference type="GeneID" id="13301558"/>
<dbReference type="RefSeq" id="WP_011012092.1">
    <property type="nucleotide sequence ID" value="NC_003413.1"/>
</dbReference>
<sequence length="287" mass="32947">MRKIIIPLLLIILAIFGYAYKIHTSQINLNISLSPHCNYSNGSEALRVFLEGARYLYKVEEAPLNIVSPHNYLKKFTGKANETEFGLYTYYSSDSCEKEKNRITNELEQRGFSIYKNNVLVKDKNGYYISCKFMGDAYILVVARGEREDVIDFAKTVTPLYYGPSPEKVIFYTLLEKNISTMLEKNIPIMEENWTAEVGVKIEGYMAKFEGSVKPNLNVAVYVYPKGCGREVYLEITKALAKSWKDITPVNATGKMFKKDNTRFYVEYSQVMGFDRVVILIYNSSRT</sequence>
<organism evidence="1 2">
    <name type="scientific">Pyrococcus furiosus (strain ATCC 43587 / DSM 3638 / JCM 8422 / Vc1)</name>
    <dbReference type="NCBI Taxonomy" id="186497"/>
    <lineage>
        <taxon>Archaea</taxon>
        <taxon>Methanobacteriati</taxon>
        <taxon>Methanobacteriota</taxon>
        <taxon>Thermococci</taxon>
        <taxon>Thermococcales</taxon>
        <taxon>Thermococcaceae</taxon>
        <taxon>Pyrococcus</taxon>
    </lineage>
</organism>
<accession>A0A5C0XV08</accession>
<proteinExistence type="predicted"/>
<evidence type="ECO:0000313" key="2">
    <source>
        <dbReference type="Proteomes" id="UP000324354"/>
    </source>
</evidence>
<dbReference type="AlphaFoldDB" id="A0A5C0XV08"/>
<name>A0A5C0XV08_PYRFU</name>
<dbReference type="GeneID" id="41712765"/>
<dbReference type="OrthoDB" id="95899at2157"/>
<gene>
    <name evidence="1" type="ORF">PFDSM3638_04785</name>
</gene>
<reference evidence="1 2" key="1">
    <citation type="submission" date="2017-08" db="EMBL/GenBank/DDBJ databases">
        <title>Resequencing and Reannotation of the genome of Pyrococcus furiosus type strain DSM3638.</title>
        <authorList>
            <person name="Reichelt R.M."/>
            <person name="Bunk B."/>
        </authorList>
    </citation>
    <scope>NUCLEOTIDE SEQUENCE [LARGE SCALE GENOMIC DNA]</scope>
    <source>
        <strain evidence="1 2">DSM 3638</strain>
    </source>
</reference>
<protein>
    <submittedName>
        <fullName evidence="1">Uncharacterized protein</fullName>
    </submittedName>
</protein>
<evidence type="ECO:0000313" key="1">
    <source>
        <dbReference type="EMBL" id="QEK78620.1"/>
    </source>
</evidence>